<name>A0A2Z4Y922_SUMC1</name>
<dbReference type="EMBL" id="CP030759">
    <property type="protein sequence ID" value="AXA37369.1"/>
    <property type="molecule type" value="Genomic_DNA"/>
</dbReference>
<gene>
    <name evidence="4" type="ORF">BRCON_2627</name>
</gene>
<protein>
    <submittedName>
        <fullName evidence="4">Gliding motility protein GldG</fullName>
    </submittedName>
</protein>
<feature type="transmembrane region" description="Helical" evidence="1">
    <location>
        <begin position="509"/>
        <end position="532"/>
    </location>
</feature>
<dbReference type="InterPro" id="IPR019196">
    <property type="entry name" value="ABC_transp_unknown"/>
</dbReference>
<keyword evidence="1" id="KW-0472">Membrane</keyword>
<proteinExistence type="predicted"/>
<dbReference type="KEGG" id="schv:BRCON_2627"/>
<evidence type="ECO:0000313" key="4">
    <source>
        <dbReference type="EMBL" id="AXA37369.1"/>
    </source>
</evidence>
<dbReference type="Proteomes" id="UP000262583">
    <property type="component" value="Chromosome"/>
</dbReference>
<dbReference type="Pfam" id="PF09822">
    <property type="entry name" value="ABC_transp_aux"/>
    <property type="match status" value="1"/>
</dbReference>
<keyword evidence="1" id="KW-1133">Transmembrane helix</keyword>
<dbReference type="AlphaFoldDB" id="A0A2Z4Y922"/>
<evidence type="ECO:0000256" key="1">
    <source>
        <dbReference type="SAM" id="Phobius"/>
    </source>
</evidence>
<keyword evidence="1" id="KW-0812">Transmembrane</keyword>
<reference evidence="4 5" key="1">
    <citation type="submission" date="2018-05" db="EMBL/GenBank/DDBJ databases">
        <title>A metagenomic window into the 2 km-deep terrestrial subsurface aquifer revealed taxonomically and functionally diverse microbial community comprising novel uncultured bacterial lineages.</title>
        <authorList>
            <person name="Kadnikov V.V."/>
            <person name="Mardanov A.V."/>
            <person name="Beletsky A.V."/>
            <person name="Banks D."/>
            <person name="Pimenov N.V."/>
            <person name="Frank Y.A."/>
            <person name="Karnachuk O.V."/>
            <person name="Ravin N.V."/>
        </authorList>
    </citation>
    <scope>NUCLEOTIDE SEQUENCE [LARGE SCALE GENOMIC DNA]</scope>
    <source>
        <strain evidence="4">BY</strain>
    </source>
</reference>
<organism evidence="4 5">
    <name type="scientific">Sumerlaea chitinivorans</name>
    <dbReference type="NCBI Taxonomy" id="2250252"/>
    <lineage>
        <taxon>Bacteria</taxon>
        <taxon>Candidatus Sumerlaeota</taxon>
        <taxon>Candidatus Sumerlaeia</taxon>
        <taxon>Candidatus Sumerlaeales</taxon>
        <taxon>Candidatus Sumerlaeaceae</taxon>
        <taxon>Candidatus Sumerlaea</taxon>
    </lineage>
</organism>
<evidence type="ECO:0000259" key="2">
    <source>
        <dbReference type="Pfam" id="PF09822"/>
    </source>
</evidence>
<evidence type="ECO:0000259" key="3">
    <source>
        <dbReference type="Pfam" id="PF23357"/>
    </source>
</evidence>
<feature type="domain" description="ABC-type uncharacterised transport system" evidence="2">
    <location>
        <begin position="185"/>
        <end position="462"/>
    </location>
</feature>
<dbReference type="SUPFAM" id="SSF52317">
    <property type="entry name" value="Class I glutamine amidotransferase-like"/>
    <property type="match status" value="1"/>
</dbReference>
<feature type="domain" description="DUF7088" evidence="3">
    <location>
        <begin position="47"/>
        <end position="150"/>
    </location>
</feature>
<feature type="transmembrane region" description="Helical" evidence="1">
    <location>
        <begin position="17"/>
        <end position="36"/>
    </location>
</feature>
<dbReference type="InterPro" id="IPR029062">
    <property type="entry name" value="Class_I_gatase-like"/>
</dbReference>
<sequence>MTTNNHTSRTLKYGTNVVVGTLLFFAVLVAINFFAIKAQKRVDLTRNKQYTISEATRQLLRSLKDNVNVTVYATQQDTPPDWTEQREQLRDLLQEYRLESRGKVKFVFKDPSADPKIEEEAQRKGIREQTMQKVGTTELSLKAGYLGFVVDYKGKTETVPILRPEHSVEYQLTRAINKAAQVNIPTIGILAPQGNPFFGEPGNFTLVPRYLEEEGYKIKTLEASKLDLKDVDLVMVFEPEELSEEALYRLDQFVMNGGKLFVAAGGVELDKRSMTRATAKVPNINSILEPYGLRINADLLEDWGKAIPRLFRTQRGFVRAPDPFFIAVTDLSSTSPITKDLQTLLFLYPSSVSLSAHGTSGTVEVLARTSPNTKKQEQFFVIEADKLKRPNRSELDTYNLAMQVSGELESRFATVDPPVLTNDDGTTRAVLASEVRRRSDPKASVIVVGCPLAFYNEIINPGSDGAINAIFLLNVADALTRGGEMIRLRSKQVENAMLRPDITPAEAGIAQVLVIGSVPVLLIVLGLVKFYFNKWKRLRYRELYGA</sequence>
<evidence type="ECO:0000313" key="5">
    <source>
        <dbReference type="Proteomes" id="UP000262583"/>
    </source>
</evidence>
<accession>A0A2Z4Y922</accession>
<dbReference type="Pfam" id="PF23357">
    <property type="entry name" value="DUF7088"/>
    <property type="match status" value="1"/>
</dbReference>
<dbReference type="InterPro" id="IPR055396">
    <property type="entry name" value="DUF7088"/>
</dbReference>